<feature type="domain" description="TerD" evidence="3">
    <location>
        <begin position="24"/>
        <end position="205"/>
    </location>
</feature>
<comment type="similarity">
    <text evidence="1">Belongs to the CAPAB/TerDEXZ family.</text>
</comment>
<evidence type="ECO:0000313" key="4">
    <source>
        <dbReference type="EMBL" id="SDO69258.1"/>
    </source>
</evidence>
<accession>A0A1H0LLX3</accession>
<reference evidence="4 5" key="1">
    <citation type="submission" date="2016-10" db="EMBL/GenBank/DDBJ databases">
        <authorList>
            <person name="de Groot N.N."/>
        </authorList>
    </citation>
    <scope>NUCLEOTIDE SEQUENCE [LARGE SCALE GENOMIC DNA]</scope>
    <source>
        <strain evidence="5">P4-7,KCTC 19426,CECT 7604</strain>
    </source>
</reference>
<protein>
    <submittedName>
        <fullName evidence="4">Stress response protein SCP2</fullName>
    </submittedName>
</protein>
<keyword evidence="5" id="KW-1185">Reference proteome</keyword>
<dbReference type="Pfam" id="PF02342">
    <property type="entry name" value="TerD"/>
    <property type="match status" value="1"/>
</dbReference>
<gene>
    <name evidence="4" type="ORF">SAMN04515671_1718</name>
</gene>
<dbReference type="InterPro" id="IPR003325">
    <property type="entry name" value="TerD"/>
</dbReference>
<feature type="region of interest" description="Disordered" evidence="2">
    <location>
        <begin position="1"/>
        <end position="24"/>
    </location>
</feature>
<dbReference type="Proteomes" id="UP000198741">
    <property type="component" value="Chromosome I"/>
</dbReference>
<dbReference type="EMBL" id="LT629710">
    <property type="protein sequence ID" value="SDO69258.1"/>
    <property type="molecule type" value="Genomic_DNA"/>
</dbReference>
<feature type="compositionally biased region" description="Basic and acidic residues" evidence="2">
    <location>
        <begin position="237"/>
        <end position="249"/>
    </location>
</feature>
<dbReference type="STRING" id="1090615.SAMN04515671_1718"/>
<dbReference type="PANTHER" id="PTHR32097:SF4">
    <property type="entry name" value="GENERAL STRESS PROTEIN 16U"/>
    <property type="match status" value="1"/>
</dbReference>
<dbReference type="Gene3D" id="2.60.60.30">
    <property type="entry name" value="sav2460 like domains"/>
    <property type="match status" value="1"/>
</dbReference>
<evidence type="ECO:0000256" key="1">
    <source>
        <dbReference type="ARBA" id="ARBA00008775"/>
    </source>
</evidence>
<dbReference type="CDD" id="cd06974">
    <property type="entry name" value="TerD_like"/>
    <property type="match status" value="1"/>
</dbReference>
<proteinExistence type="inferred from homology"/>
<organism evidence="4 5">
    <name type="scientific">Nakamurella panacisegetis</name>
    <dbReference type="NCBI Taxonomy" id="1090615"/>
    <lineage>
        <taxon>Bacteria</taxon>
        <taxon>Bacillati</taxon>
        <taxon>Actinomycetota</taxon>
        <taxon>Actinomycetes</taxon>
        <taxon>Nakamurellales</taxon>
        <taxon>Nakamurellaceae</taxon>
        <taxon>Nakamurella</taxon>
    </lineage>
</organism>
<dbReference type="AlphaFoldDB" id="A0A1H0LLX3"/>
<feature type="region of interest" description="Disordered" evidence="2">
    <location>
        <begin position="220"/>
        <end position="249"/>
    </location>
</feature>
<evidence type="ECO:0000256" key="2">
    <source>
        <dbReference type="SAM" id="MobiDB-lite"/>
    </source>
</evidence>
<evidence type="ECO:0000259" key="3">
    <source>
        <dbReference type="Pfam" id="PF02342"/>
    </source>
</evidence>
<dbReference type="PANTHER" id="PTHR32097">
    <property type="entry name" value="CAMP-BINDING PROTEIN 1-RELATED"/>
    <property type="match status" value="1"/>
</dbReference>
<name>A0A1H0LLX3_9ACTN</name>
<sequence length="697" mass="75648">MEGLRQPTCDASEVSESDETPRRLAKGANVGLRELDAELGSVTVVLESGGAEGRPVAADVSVLLLGESGKVRSDDDLVFYNQPVALGGAVHLREKVRSEADEPADANDGISADVVTLELDNVPDDIRSIVLAASLDPLSEVTFGDATVLSLRLQRTADAHDLLSFPIEGASTETALLFGEFYRRNGDWRVRAVGQGYDGGLAALLCAHGIEVEEQVTATSVEAVPEPPEALPDEIDQSTRESLEEAASDEARPIAKRISVRRPIRAPRMPADWGATIPTEDGTDWQQARLFPVAGIGSGEEQERRATSALLAVMTLVKEFGRVLISRCGAPAGTLETFIEVPFGHDEEAYRPDGVIRVRRGQRTWQALVEVKTGVGKLRLEQVDSYVDIARDKGYDAVVTISNELSGSDESPVAIDRRKLRKVKLAHLSWDQIRTDALLLLKNRGVADPTQRRVLEEFVRYMKHPRAGLPGFNDMGPRWVGVRDAVKAKTLRSGDKNTVEVSNRFDQLIQRVAFELSVLLGVQVQALPPRNAADAATRCQQLADSGLLFGTLRVPGAVDLIVVSADLRAERVGCSIQIDAPREGRPTTRVKWLLRQLPDESRDSLRIEAALAGGRGASTAQLMGALRKNPDSLLPADGRDIRGFKVVMEAQIGSKRAAAPGGFIKSVQDIANVFYAEVVQNLHPWSAKPPRLVTEPD</sequence>
<evidence type="ECO:0000313" key="5">
    <source>
        <dbReference type="Proteomes" id="UP000198741"/>
    </source>
</evidence>
<dbReference type="InterPro" id="IPR051324">
    <property type="entry name" value="Stress/Tellurium_Resist"/>
</dbReference>